<dbReference type="InterPro" id="IPR003476">
    <property type="entry name" value="Glyco_hydro_42"/>
</dbReference>
<dbReference type="InterPro" id="IPR017853">
    <property type="entry name" value="GH"/>
</dbReference>
<dbReference type="EC" id="3.2.1.23" evidence="3"/>
<reference evidence="10" key="2">
    <citation type="journal article" date="2021" name="PeerJ">
        <title>Extensive microbial diversity within the chicken gut microbiome revealed by metagenomics and culture.</title>
        <authorList>
            <person name="Gilroy R."/>
            <person name="Ravi A."/>
            <person name="Getino M."/>
            <person name="Pursley I."/>
            <person name="Horton D.L."/>
            <person name="Alikhan N.F."/>
            <person name="Baker D."/>
            <person name="Gharbi K."/>
            <person name="Hall N."/>
            <person name="Watson M."/>
            <person name="Adriaenssens E.M."/>
            <person name="Foster-Nyarko E."/>
            <person name="Jarju S."/>
            <person name="Secka A."/>
            <person name="Antonio M."/>
            <person name="Oren A."/>
            <person name="Chaudhuri R.R."/>
            <person name="La Ragione R."/>
            <person name="Hildebrand F."/>
            <person name="Pallen M.J."/>
        </authorList>
    </citation>
    <scope>NUCLEOTIDE SEQUENCE</scope>
    <source>
        <strain evidence="10">CHK183-6373</strain>
    </source>
</reference>
<dbReference type="GO" id="GO:0009341">
    <property type="term" value="C:beta-galactosidase complex"/>
    <property type="evidence" value="ECO:0007669"/>
    <property type="project" value="InterPro"/>
</dbReference>
<keyword evidence="6" id="KW-0862">Zinc</keyword>
<dbReference type="SUPFAM" id="SSF52317">
    <property type="entry name" value="Class I glutamine amidotransferase-like"/>
    <property type="match status" value="1"/>
</dbReference>
<sequence length="706" mass="79164">MAKLISDRKIMMGAMYAPFCRTKYVDMSSWESDVRNMAEMGYTCIHAFTEWWRIEKKKGEFDFSQTDYLAQLCQKYGISLVFNVATQNGVGYYMPRWMQEEYRGRGMVDSDGYGNPIRSEYVVACMDDPWYQMYARRYLCALATHYAGDSRVAGWVIWGEPMLTSDTGKPICYCEHTLARFRCWLKEKYGTIENLNAAWGNEGPAMWTDFVGVLPPRDALGHKGSYASWSDFARFMDENFATHIKNADKIFKQCGATQPTIVELFCYIGWDAICNDLWLLAETADIVGISNYCRPGLDTDIVMTVADSIAKPLGKTTFVVEALGGPRYPYYDKRTPGCAEIRAEGIQAVGGGSRGVLYWCYRPRLSDYEGGTFGICRADGVPLPRAYAIGDLTRQLGQDWEEILHAQRKAEVAVLYSTHAAHTSKGDRLGSMLGKSVQGALRLLFDARITPRLIHEESILAGELSQYKALILPFAYAMDEDVIEEIARFVQEGGILLADHCLAMKRLNGICYETLPGGKFREIFGTQRVDLLYLEHSSQIPSNDWGVQTEDCLDILVSEGGMVEEMLGQYPLWIVNQYGKGCAHALAWPAFAGYCAQPRRILRDKIKGILAGAGIESMIELEAWDDGDECPISTQVLHGQNGKRIYTIVNPGYEPRQLIARIPGAQKIYPLLNAKFSTLYTQEGAQISLELSAWDAVMLIAEASEA</sequence>
<dbReference type="AlphaFoldDB" id="A0A9D1P7G1"/>
<dbReference type="SUPFAM" id="SSF51445">
    <property type="entry name" value="(Trans)glycosidases"/>
    <property type="match status" value="1"/>
</dbReference>
<dbReference type="Gene3D" id="3.20.20.80">
    <property type="entry name" value="Glycosidases"/>
    <property type="match status" value="1"/>
</dbReference>
<evidence type="ECO:0000256" key="5">
    <source>
        <dbReference type="ARBA" id="ARBA00022801"/>
    </source>
</evidence>
<dbReference type="PANTHER" id="PTHR36447:SF2">
    <property type="entry name" value="BETA-GALACTOSIDASE YESZ"/>
    <property type="match status" value="1"/>
</dbReference>
<dbReference type="PANTHER" id="PTHR36447">
    <property type="entry name" value="BETA-GALACTOSIDASE GANA"/>
    <property type="match status" value="1"/>
</dbReference>
<comment type="similarity">
    <text evidence="2">Belongs to the glycosyl hydrolase 42 family.</text>
</comment>
<dbReference type="Pfam" id="PF02449">
    <property type="entry name" value="Glyco_hydro_42"/>
    <property type="match status" value="1"/>
</dbReference>
<name>A0A9D1P7G1_9FIRM</name>
<proteinExistence type="inferred from homology"/>
<accession>A0A9D1P7G1</accession>
<dbReference type="Gene3D" id="3.40.50.880">
    <property type="match status" value="1"/>
</dbReference>
<evidence type="ECO:0000256" key="7">
    <source>
        <dbReference type="ARBA" id="ARBA00023295"/>
    </source>
</evidence>
<feature type="domain" description="Glycoside hydrolase family 42 N-terminal" evidence="8">
    <location>
        <begin position="26"/>
        <end position="380"/>
    </location>
</feature>
<dbReference type="GO" id="GO:0004565">
    <property type="term" value="F:beta-galactosidase activity"/>
    <property type="evidence" value="ECO:0007669"/>
    <property type="project" value="UniProtKB-EC"/>
</dbReference>
<protein>
    <recommendedName>
        <fullName evidence="3">beta-galactosidase</fullName>
        <ecNumber evidence="3">3.2.1.23</ecNumber>
    </recommendedName>
</protein>
<dbReference type="GO" id="GO:0005975">
    <property type="term" value="P:carbohydrate metabolic process"/>
    <property type="evidence" value="ECO:0007669"/>
    <property type="project" value="InterPro"/>
</dbReference>
<evidence type="ECO:0000313" key="11">
    <source>
        <dbReference type="Proteomes" id="UP000886884"/>
    </source>
</evidence>
<dbReference type="InterPro" id="IPR013529">
    <property type="entry name" value="Glyco_hydro_42_N"/>
</dbReference>
<keyword evidence="5" id="KW-0378">Hydrolase</keyword>
<gene>
    <name evidence="10" type="ORF">IAA64_03620</name>
</gene>
<evidence type="ECO:0000256" key="3">
    <source>
        <dbReference type="ARBA" id="ARBA00012756"/>
    </source>
</evidence>
<evidence type="ECO:0000259" key="9">
    <source>
        <dbReference type="Pfam" id="PF08532"/>
    </source>
</evidence>
<dbReference type="Pfam" id="PF08532">
    <property type="entry name" value="Glyco_hydro_42M"/>
    <property type="match status" value="1"/>
</dbReference>
<reference evidence="10" key="1">
    <citation type="submission" date="2020-10" db="EMBL/GenBank/DDBJ databases">
        <authorList>
            <person name="Gilroy R."/>
        </authorList>
    </citation>
    <scope>NUCLEOTIDE SEQUENCE</scope>
    <source>
        <strain evidence="10">CHK183-6373</strain>
    </source>
</reference>
<keyword evidence="7" id="KW-0326">Glycosidase</keyword>
<organism evidence="10 11">
    <name type="scientific">Candidatus Ornithocaccomicrobium faecavium</name>
    <dbReference type="NCBI Taxonomy" id="2840890"/>
    <lineage>
        <taxon>Bacteria</taxon>
        <taxon>Bacillati</taxon>
        <taxon>Bacillota</taxon>
        <taxon>Clostridia</taxon>
        <taxon>Candidatus Ornithocaccomicrobium</taxon>
    </lineage>
</organism>
<comment type="caution">
    <text evidence="10">The sequence shown here is derived from an EMBL/GenBank/DDBJ whole genome shotgun (WGS) entry which is preliminary data.</text>
</comment>
<evidence type="ECO:0000256" key="4">
    <source>
        <dbReference type="ARBA" id="ARBA00022723"/>
    </source>
</evidence>
<comment type="catalytic activity">
    <reaction evidence="1">
        <text>Hydrolysis of terminal non-reducing beta-D-galactose residues in beta-D-galactosides.</text>
        <dbReference type="EC" id="3.2.1.23"/>
    </reaction>
</comment>
<dbReference type="Proteomes" id="UP000886884">
    <property type="component" value="Unassembled WGS sequence"/>
</dbReference>
<dbReference type="CDD" id="cd03143">
    <property type="entry name" value="A4_beta-galactosidase_middle_domain"/>
    <property type="match status" value="1"/>
</dbReference>
<evidence type="ECO:0000259" key="8">
    <source>
        <dbReference type="Pfam" id="PF02449"/>
    </source>
</evidence>
<dbReference type="EMBL" id="DVOT01000063">
    <property type="protein sequence ID" value="HIV27034.1"/>
    <property type="molecule type" value="Genomic_DNA"/>
</dbReference>
<evidence type="ECO:0000313" key="10">
    <source>
        <dbReference type="EMBL" id="HIV27034.1"/>
    </source>
</evidence>
<feature type="domain" description="Beta-galactosidase trimerisation" evidence="9">
    <location>
        <begin position="410"/>
        <end position="581"/>
    </location>
</feature>
<keyword evidence="4" id="KW-0479">Metal-binding</keyword>
<evidence type="ECO:0000256" key="6">
    <source>
        <dbReference type="ARBA" id="ARBA00022833"/>
    </source>
</evidence>
<dbReference type="GO" id="GO:0046872">
    <property type="term" value="F:metal ion binding"/>
    <property type="evidence" value="ECO:0007669"/>
    <property type="project" value="UniProtKB-KW"/>
</dbReference>
<evidence type="ECO:0000256" key="2">
    <source>
        <dbReference type="ARBA" id="ARBA00005940"/>
    </source>
</evidence>
<dbReference type="InterPro" id="IPR029062">
    <property type="entry name" value="Class_I_gatase-like"/>
</dbReference>
<dbReference type="InterPro" id="IPR013738">
    <property type="entry name" value="Beta_galactosidase_Trimer"/>
</dbReference>
<evidence type="ECO:0000256" key="1">
    <source>
        <dbReference type="ARBA" id="ARBA00001412"/>
    </source>
</evidence>